<gene>
    <name evidence="2" type="ORF">AB447_219295</name>
    <name evidence="3" type="ORF">P8828_25310</name>
</gene>
<dbReference type="InterPro" id="IPR010982">
    <property type="entry name" value="Lambda_DNA-bd_dom_sf"/>
</dbReference>
<organism evidence="2 4">
    <name type="scientific">Bacillus glycinifermentans</name>
    <dbReference type="NCBI Taxonomy" id="1664069"/>
    <lineage>
        <taxon>Bacteria</taxon>
        <taxon>Bacillati</taxon>
        <taxon>Bacillota</taxon>
        <taxon>Bacilli</taxon>
        <taxon>Bacillales</taxon>
        <taxon>Bacillaceae</taxon>
        <taxon>Bacillus</taxon>
    </lineage>
</organism>
<proteinExistence type="predicted"/>
<reference evidence="3 5" key="3">
    <citation type="submission" date="2023-03" db="EMBL/GenBank/DDBJ databases">
        <title>Agriculturally important microbes genome sequencing.</title>
        <authorList>
            <person name="Dunlap C."/>
        </authorList>
    </citation>
    <scope>NUCLEOTIDE SEQUENCE [LARGE SCALE GENOMIC DNA]</scope>
    <source>
        <strain evidence="3 5">CBP-3203</strain>
    </source>
</reference>
<accession>A0A0J6EZV2</accession>
<evidence type="ECO:0000313" key="4">
    <source>
        <dbReference type="Proteomes" id="UP000036168"/>
    </source>
</evidence>
<sequence length="68" mass="7987">MRLYIKLEEILDKRGIKKTKFAEEIGVRHNVISELCANQRSTFNREHIAKVVRGLGITDMNELFEVRE</sequence>
<reference evidence="2 4" key="1">
    <citation type="journal article" date="2015" name="Int. J. Syst. Evol. Microbiol.">
        <title>Bacillus glycinifermentans sp. nov., isolated from fermented soybean paste.</title>
        <authorList>
            <person name="Kim S.J."/>
            <person name="Dunlap C.A."/>
            <person name="Kwon S.W."/>
            <person name="Rooney A.P."/>
        </authorList>
    </citation>
    <scope>NUCLEOTIDE SEQUENCE [LARGE SCALE GENOMIC DNA]</scope>
    <source>
        <strain evidence="2 4">GO-13</strain>
    </source>
</reference>
<dbReference type="OrthoDB" id="2186666at2"/>
<dbReference type="PATRIC" id="fig|1664069.3.peg.1116"/>
<dbReference type="GO" id="GO:0003677">
    <property type="term" value="F:DNA binding"/>
    <property type="evidence" value="ECO:0007669"/>
    <property type="project" value="UniProtKB-KW"/>
</dbReference>
<dbReference type="PROSITE" id="PS50943">
    <property type="entry name" value="HTH_CROC1"/>
    <property type="match status" value="1"/>
</dbReference>
<dbReference type="EMBL" id="JARRTL010000068">
    <property type="protein sequence ID" value="MEC0488062.1"/>
    <property type="molecule type" value="Genomic_DNA"/>
</dbReference>
<dbReference type="Proteomes" id="UP000036168">
    <property type="component" value="Unassembled WGS sequence"/>
</dbReference>
<keyword evidence="5" id="KW-1185">Reference proteome</keyword>
<accession>A0A0J6E4X5</accession>
<reference evidence="2" key="2">
    <citation type="submission" date="2015-10" db="EMBL/GenBank/DDBJ databases">
        <authorList>
            <person name="Gilbert D.G."/>
        </authorList>
    </citation>
    <scope>NUCLEOTIDE SEQUENCE</scope>
    <source>
        <strain evidence="2">GO-13</strain>
    </source>
</reference>
<feature type="domain" description="HTH cro/C1-type" evidence="1">
    <location>
        <begin position="7"/>
        <end position="63"/>
    </location>
</feature>
<dbReference type="Gene3D" id="1.10.260.40">
    <property type="entry name" value="lambda repressor-like DNA-binding domains"/>
    <property type="match status" value="1"/>
</dbReference>
<dbReference type="Pfam" id="PF13443">
    <property type="entry name" value="HTH_26"/>
    <property type="match status" value="1"/>
</dbReference>
<dbReference type="EMBL" id="LECW02000021">
    <property type="protein sequence ID" value="KRT93526.1"/>
    <property type="molecule type" value="Genomic_DNA"/>
</dbReference>
<evidence type="ECO:0000259" key="1">
    <source>
        <dbReference type="PROSITE" id="PS50943"/>
    </source>
</evidence>
<dbReference type="SUPFAM" id="SSF47413">
    <property type="entry name" value="lambda repressor-like DNA-binding domains"/>
    <property type="match status" value="1"/>
</dbReference>
<keyword evidence="2" id="KW-0238">DNA-binding</keyword>
<dbReference type="RefSeq" id="WP_048356428.1">
    <property type="nucleotide sequence ID" value="NZ_CP023481.1"/>
</dbReference>
<comment type="caution">
    <text evidence="2">The sequence shown here is derived from an EMBL/GenBank/DDBJ whole genome shotgun (WGS) entry which is preliminary data.</text>
</comment>
<protein>
    <submittedName>
        <fullName evidence="2">DNA-binding protein</fullName>
    </submittedName>
    <submittedName>
        <fullName evidence="3">Helix-turn-helix transcriptional regulator</fullName>
    </submittedName>
</protein>
<evidence type="ECO:0000313" key="2">
    <source>
        <dbReference type="EMBL" id="KRT93526.1"/>
    </source>
</evidence>
<name>A0A0J6EZV2_9BACI</name>
<evidence type="ECO:0000313" key="5">
    <source>
        <dbReference type="Proteomes" id="UP001341297"/>
    </source>
</evidence>
<dbReference type="AlphaFoldDB" id="A0A0J6EZV2"/>
<evidence type="ECO:0000313" key="3">
    <source>
        <dbReference type="EMBL" id="MEC0488062.1"/>
    </source>
</evidence>
<dbReference type="InterPro" id="IPR001387">
    <property type="entry name" value="Cro/C1-type_HTH"/>
</dbReference>
<dbReference type="Proteomes" id="UP001341297">
    <property type="component" value="Unassembled WGS sequence"/>
</dbReference>